<sequence length="266" mass="31071">MNQLPLYMHRFKKELIQYWHYIIYYVRAFEKARVTNTSLGYLWWFLDPLLNMGIYIILVRLVFNQRDPNFPVFFFSAMLVWRYFSMALAQSVSSIRSNIGVCRDIYVPKFVFPLVMCITGLSPLIISIGILVVLMIMFHVPFTINLIYLPLLLTTLFFFTLTCSMIAAHIGVFIADAPNILNHLLTLGLFATPVFYSIDRVPEKYQFFIKLNPVGTLTTSFRHIITYGTPPPFKQLLYIVVFTMIAFILSVMILYKYDKIYNRVNG</sequence>
<feature type="transmembrane region" description="Helical" evidence="9">
    <location>
        <begin position="69"/>
        <end position="89"/>
    </location>
</feature>
<dbReference type="GO" id="GO:0015920">
    <property type="term" value="P:lipopolysaccharide transport"/>
    <property type="evidence" value="ECO:0007669"/>
    <property type="project" value="TreeGrafter"/>
</dbReference>
<protein>
    <recommendedName>
        <fullName evidence="9">Transport permease protein</fullName>
    </recommendedName>
</protein>
<evidence type="ECO:0000256" key="9">
    <source>
        <dbReference type="RuleBase" id="RU361157"/>
    </source>
</evidence>
<keyword evidence="7 9" id="KW-1133">Transmembrane helix</keyword>
<gene>
    <name evidence="11" type="ORF">SAMN02745150_00731</name>
</gene>
<dbReference type="GO" id="GO:0005886">
    <property type="term" value="C:plasma membrane"/>
    <property type="evidence" value="ECO:0007669"/>
    <property type="project" value="UniProtKB-SubCell"/>
</dbReference>
<dbReference type="RefSeq" id="WP_092318734.1">
    <property type="nucleotide sequence ID" value="NZ_FOKY01000003.1"/>
</dbReference>
<evidence type="ECO:0000256" key="4">
    <source>
        <dbReference type="ARBA" id="ARBA00022475"/>
    </source>
</evidence>
<evidence type="ECO:0000313" key="11">
    <source>
        <dbReference type="EMBL" id="SFB77147.1"/>
    </source>
</evidence>
<name>A0A1I1DQR7_BREAD</name>
<evidence type="ECO:0000256" key="7">
    <source>
        <dbReference type="ARBA" id="ARBA00022989"/>
    </source>
</evidence>
<dbReference type="PANTHER" id="PTHR30413">
    <property type="entry name" value="INNER MEMBRANE TRANSPORT PERMEASE"/>
    <property type="match status" value="1"/>
</dbReference>
<accession>A0A1I1DQR7</accession>
<keyword evidence="3 9" id="KW-0813">Transport</keyword>
<evidence type="ECO:0000256" key="3">
    <source>
        <dbReference type="ARBA" id="ARBA00022448"/>
    </source>
</evidence>
<keyword evidence="6 9" id="KW-0812">Transmembrane</keyword>
<dbReference type="InterPro" id="IPR013525">
    <property type="entry name" value="ABC2_TM"/>
</dbReference>
<organism evidence="11 12">
    <name type="scientific">Brevinema andersonii</name>
    <dbReference type="NCBI Taxonomy" id="34097"/>
    <lineage>
        <taxon>Bacteria</taxon>
        <taxon>Pseudomonadati</taxon>
        <taxon>Spirochaetota</taxon>
        <taxon>Spirochaetia</taxon>
        <taxon>Brevinematales</taxon>
        <taxon>Brevinemataceae</taxon>
        <taxon>Brevinema</taxon>
    </lineage>
</organism>
<feature type="transmembrane region" description="Helical" evidence="9">
    <location>
        <begin position="110"/>
        <end position="140"/>
    </location>
</feature>
<dbReference type="GO" id="GO:0140359">
    <property type="term" value="F:ABC-type transporter activity"/>
    <property type="evidence" value="ECO:0007669"/>
    <property type="project" value="InterPro"/>
</dbReference>
<keyword evidence="4 9" id="KW-1003">Cell membrane</keyword>
<evidence type="ECO:0000256" key="2">
    <source>
        <dbReference type="ARBA" id="ARBA00007783"/>
    </source>
</evidence>
<dbReference type="Proteomes" id="UP000240042">
    <property type="component" value="Unassembled WGS sequence"/>
</dbReference>
<evidence type="ECO:0000256" key="6">
    <source>
        <dbReference type="ARBA" id="ARBA00022692"/>
    </source>
</evidence>
<comment type="similarity">
    <text evidence="2 9">Belongs to the ABC-2 integral membrane protein family.</text>
</comment>
<dbReference type="STRING" id="34097.SAMN02745150_00731"/>
<feature type="transmembrane region" description="Helical" evidence="9">
    <location>
        <begin position="236"/>
        <end position="255"/>
    </location>
</feature>
<comment type="subcellular location">
    <subcellularLocation>
        <location evidence="1">Cell inner membrane</location>
        <topology evidence="1">Multi-pass membrane protein</topology>
    </subcellularLocation>
    <subcellularLocation>
        <location evidence="9">Cell membrane</location>
        <topology evidence="9">Multi-pass membrane protein</topology>
    </subcellularLocation>
</comment>
<dbReference type="EMBL" id="FOKY01000003">
    <property type="protein sequence ID" value="SFB77147.1"/>
    <property type="molecule type" value="Genomic_DNA"/>
</dbReference>
<feature type="transmembrane region" description="Helical" evidence="9">
    <location>
        <begin position="146"/>
        <end position="168"/>
    </location>
</feature>
<reference evidence="12" key="1">
    <citation type="submission" date="2016-10" db="EMBL/GenBank/DDBJ databases">
        <authorList>
            <person name="Varghese N."/>
            <person name="Submissions S."/>
        </authorList>
    </citation>
    <scope>NUCLEOTIDE SEQUENCE [LARGE SCALE GENOMIC DNA]</scope>
    <source>
        <strain evidence="12">ATCC 43811</strain>
    </source>
</reference>
<feature type="transmembrane region" description="Helical" evidence="9">
    <location>
        <begin position="41"/>
        <end position="63"/>
    </location>
</feature>
<dbReference type="PROSITE" id="PS51012">
    <property type="entry name" value="ABC_TM2"/>
    <property type="match status" value="1"/>
</dbReference>
<feature type="transmembrane region" description="Helical" evidence="9">
    <location>
        <begin position="180"/>
        <end position="198"/>
    </location>
</feature>
<feature type="domain" description="ABC transmembrane type-2" evidence="10">
    <location>
        <begin position="39"/>
        <end position="257"/>
    </location>
</feature>
<dbReference type="Pfam" id="PF01061">
    <property type="entry name" value="ABC2_membrane"/>
    <property type="match status" value="1"/>
</dbReference>
<dbReference type="AlphaFoldDB" id="A0A1I1DQR7"/>
<keyword evidence="8 9" id="KW-0472">Membrane</keyword>
<keyword evidence="12" id="KW-1185">Reference proteome</keyword>
<proteinExistence type="inferred from homology"/>
<dbReference type="InterPro" id="IPR047817">
    <property type="entry name" value="ABC2_TM_bact-type"/>
</dbReference>
<evidence type="ECO:0000259" key="10">
    <source>
        <dbReference type="PROSITE" id="PS51012"/>
    </source>
</evidence>
<evidence type="ECO:0000256" key="1">
    <source>
        <dbReference type="ARBA" id="ARBA00004429"/>
    </source>
</evidence>
<evidence type="ECO:0000313" key="12">
    <source>
        <dbReference type="Proteomes" id="UP000240042"/>
    </source>
</evidence>
<dbReference type="PANTHER" id="PTHR30413:SF8">
    <property type="entry name" value="TRANSPORT PERMEASE PROTEIN"/>
    <property type="match status" value="1"/>
</dbReference>
<evidence type="ECO:0000256" key="8">
    <source>
        <dbReference type="ARBA" id="ARBA00023136"/>
    </source>
</evidence>
<keyword evidence="5" id="KW-0997">Cell inner membrane</keyword>
<dbReference type="OrthoDB" id="9786910at2"/>
<evidence type="ECO:0000256" key="5">
    <source>
        <dbReference type="ARBA" id="ARBA00022519"/>
    </source>
</evidence>